<dbReference type="EMBL" id="LJSK01000016">
    <property type="protein sequence ID" value="KPI89834.1"/>
    <property type="molecule type" value="Genomic_DNA"/>
</dbReference>
<comment type="caution">
    <text evidence="2">The sequence shown here is derived from an EMBL/GenBank/DDBJ whole genome shotgun (WGS) entry which is preliminary data.</text>
</comment>
<dbReference type="AlphaFoldDB" id="A0A0N1I7Y8"/>
<feature type="compositionally biased region" description="Basic and acidic residues" evidence="1">
    <location>
        <begin position="63"/>
        <end position="72"/>
    </location>
</feature>
<dbReference type="OMA" id="EAHAVFT"/>
<evidence type="ECO:0000313" key="3">
    <source>
        <dbReference type="Proteomes" id="UP000038009"/>
    </source>
</evidence>
<feature type="compositionally biased region" description="Basic residues" evidence="1">
    <location>
        <begin position="353"/>
        <end position="374"/>
    </location>
</feature>
<name>A0A0N1I7Y8_LEPSE</name>
<reference evidence="2 3" key="1">
    <citation type="journal article" date="2015" name="PLoS Pathog.">
        <title>Leptomonas seymouri: Adaptations to the Dixenous Life Cycle Analyzed by Genome Sequencing, Transcriptome Profiling and Co-infection with Leishmania donovani.</title>
        <authorList>
            <person name="Kraeva N."/>
            <person name="Butenko A."/>
            <person name="Hlavacova J."/>
            <person name="Kostygov A."/>
            <person name="Myskova J."/>
            <person name="Grybchuk D."/>
            <person name="Lestinova T."/>
            <person name="Votypka J."/>
            <person name="Volf P."/>
            <person name="Opperdoes F."/>
            <person name="Flegontov P."/>
            <person name="Lukes J."/>
            <person name="Yurchenko V."/>
        </authorList>
    </citation>
    <scope>NUCLEOTIDE SEQUENCE [LARGE SCALE GENOMIC DNA]</scope>
    <source>
        <strain evidence="2 3">ATCC 30220</strain>
    </source>
</reference>
<feature type="region of interest" description="Disordered" evidence="1">
    <location>
        <begin position="538"/>
        <end position="558"/>
    </location>
</feature>
<protein>
    <submittedName>
        <fullName evidence="2">Uncharacterized protein</fullName>
    </submittedName>
</protein>
<accession>A0A0N1I7Y8</accession>
<dbReference type="VEuPathDB" id="TriTrypDB:Lsey_0016_0510"/>
<feature type="region of interest" description="Disordered" evidence="1">
    <location>
        <begin position="204"/>
        <end position="291"/>
    </location>
</feature>
<organism evidence="2 3">
    <name type="scientific">Leptomonas seymouri</name>
    <dbReference type="NCBI Taxonomy" id="5684"/>
    <lineage>
        <taxon>Eukaryota</taxon>
        <taxon>Discoba</taxon>
        <taxon>Euglenozoa</taxon>
        <taxon>Kinetoplastea</taxon>
        <taxon>Metakinetoplastina</taxon>
        <taxon>Trypanosomatida</taxon>
        <taxon>Trypanosomatidae</taxon>
        <taxon>Leishmaniinae</taxon>
        <taxon>Leptomonas</taxon>
    </lineage>
</organism>
<feature type="region of interest" description="Disordered" evidence="1">
    <location>
        <begin position="51"/>
        <end position="73"/>
    </location>
</feature>
<evidence type="ECO:0000313" key="2">
    <source>
        <dbReference type="EMBL" id="KPI89834.1"/>
    </source>
</evidence>
<sequence>MFTPSLSCLRSTAARSARFPSLRRRLQHLRHTNRVAEDELQERRRLRKLLRDTMKRANTADSPGERGSRSDDSVAAIRLLPRNNALEAAMALSISENRDARTELELVRRLINSTLLSLASPVDRRWDPYDVKPQVFALNTYIALPVFTSIHYLRLFCQRFGFAVRDPSGVLWAAGASSTAEDVSAAGLLSDGVVQSEWWHHRHAPPVHTTEVTMDESDRSSAAQHSHVNRDGDSSDAPPSATGVPGAHGCEGKEAAAATRADASQSPGESVVPSSTDQGGSSASPMVEGPSESLIDASSLFDAMMMEGIADDGAAAASAKGSSKKKRANMRGTPKPLSRAGATQRPPAGGKRAGFKKRRQTRRCRLAKRGRRQASCKASASSTQSAASGEGTNAQKQRAKSEDAAKSAYWQSVAQTSPFGFKQATPLPTYGPFLYPFLLGYFADISTLLHNASIVPEKVDIVVNPGSPIEFVLARAATDRILHKEQILHIAYLKVERELQREFSEFFSLYCPEVLYASSACVPLPMDRGELERVHRASRTAVNGPPGASGASSNPLQEYRERTRVLREAAYRNGVAYELTILIQSTSLEETFMKMQHAKHRSMLMGHADLDIMPEAAAAPHVREMAQRFYDGTSEQEKRATQKTIALHAAEKPNAHGGGDGERFGFPESNARHSPPGAPRMGAFVCRGIPCTINVAQSADSYYHDPTNAYTEAHAVFTEELRVKRGQ</sequence>
<evidence type="ECO:0000256" key="1">
    <source>
        <dbReference type="SAM" id="MobiDB-lite"/>
    </source>
</evidence>
<feature type="compositionally biased region" description="Low complexity" evidence="1">
    <location>
        <begin position="375"/>
        <end position="388"/>
    </location>
</feature>
<proteinExistence type="predicted"/>
<gene>
    <name evidence="2" type="ORF">ABL78_1097</name>
</gene>
<keyword evidence="3" id="KW-1185">Reference proteome</keyword>
<feature type="compositionally biased region" description="Polar residues" evidence="1">
    <location>
        <begin position="264"/>
        <end position="284"/>
    </location>
</feature>
<feature type="region of interest" description="Disordered" evidence="1">
    <location>
        <begin position="316"/>
        <end position="402"/>
    </location>
</feature>
<dbReference type="Proteomes" id="UP000038009">
    <property type="component" value="Unassembled WGS sequence"/>
</dbReference>
<dbReference type="OrthoDB" id="277985at2759"/>